<organism evidence="2 3">
    <name type="scientific">Odoribacter splanchnicus</name>
    <dbReference type="NCBI Taxonomy" id="28118"/>
    <lineage>
        <taxon>Bacteria</taxon>
        <taxon>Pseudomonadati</taxon>
        <taxon>Bacteroidota</taxon>
        <taxon>Bacteroidia</taxon>
        <taxon>Bacteroidales</taxon>
        <taxon>Odoribacteraceae</taxon>
        <taxon>Odoribacter</taxon>
    </lineage>
</organism>
<comment type="caution">
    <text evidence="2">The sequence shown here is derived from an EMBL/GenBank/DDBJ whole genome shotgun (WGS) entry which is preliminary data.</text>
</comment>
<dbReference type="InterPro" id="IPR014825">
    <property type="entry name" value="DNA_alkylation"/>
</dbReference>
<dbReference type="InterPro" id="IPR016024">
    <property type="entry name" value="ARM-type_fold"/>
</dbReference>
<evidence type="ECO:0000313" key="2">
    <source>
        <dbReference type="EMBL" id="RGU55826.1"/>
    </source>
</evidence>
<dbReference type="Gene3D" id="1.25.10.90">
    <property type="match status" value="1"/>
</dbReference>
<reference evidence="1" key="2">
    <citation type="submission" date="2022-01" db="EMBL/GenBank/DDBJ databases">
        <title>Collection of gut derived symbiotic bacterial strains cultured from healthy donors.</title>
        <authorList>
            <person name="Lin H."/>
            <person name="Kohout C."/>
            <person name="Waligurski E."/>
            <person name="Pamer E.G."/>
        </authorList>
    </citation>
    <scope>NUCLEOTIDE SEQUENCE</scope>
    <source>
        <strain evidence="1">DFI.1.149</strain>
    </source>
</reference>
<dbReference type="Pfam" id="PF08713">
    <property type="entry name" value="DNA_alkylation"/>
    <property type="match status" value="1"/>
</dbReference>
<dbReference type="AlphaFoldDB" id="A0A412TPW5"/>
<dbReference type="RefSeq" id="WP_022160557.1">
    <property type="nucleotide sequence ID" value="NZ_CABJFF010000018.1"/>
</dbReference>
<accession>A0A412TPW5</accession>
<dbReference type="EMBL" id="QRYC01000014">
    <property type="protein sequence ID" value="RGU55826.1"/>
    <property type="molecule type" value="Genomic_DNA"/>
</dbReference>
<reference evidence="2 3" key="1">
    <citation type="submission" date="2018-08" db="EMBL/GenBank/DDBJ databases">
        <title>A genome reference for cultivated species of the human gut microbiota.</title>
        <authorList>
            <person name="Zou Y."/>
            <person name="Xue W."/>
            <person name="Luo G."/>
        </authorList>
    </citation>
    <scope>NUCLEOTIDE SEQUENCE [LARGE SCALE GENOMIC DNA]</scope>
    <source>
        <strain evidence="2 3">AF16-14</strain>
    </source>
</reference>
<evidence type="ECO:0000313" key="1">
    <source>
        <dbReference type="EMBL" id="MCG4961547.1"/>
    </source>
</evidence>
<proteinExistence type="predicted"/>
<protein>
    <submittedName>
        <fullName evidence="1">DNA alkylation repair protein</fullName>
    </submittedName>
</protein>
<dbReference type="EMBL" id="JAKNDN010000038">
    <property type="protein sequence ID" value="MCG4961547.1"/>
    <property type="molecule type" value="Genomic_DNA"/>
</dbReference>
<dbReference type="SUPFAM" id="SSF48371">
    <property type="entry name" value="ARM repeat"/>
    <property type="match status" value="1"/>
</dbReference>
<evidence type="ECO:0000313" key="3">
    <source>
        <dbReference type="Proteomes" id="UP000284243"/>
    </source>
</evidence>
<dbReference type="Proteomes" id="UP001199750">
    <property type="component" value="Unassembled WGS sequence"/>
</dbReference>
<name>A0A412TPW5_9BACT</name>
<gene>
    <name evidence="2" type="ORF">DWW57_11065</name>
    <name evidence="1" type="ORF">L0P03_17085</name>
</gene>
<dbReference type="Proteomes" id="UP000284243">
    <property type="component" value="Unassembled WGS sequence"/>
</dbReference>
<sequence length="185" mass="21355">MDFSIIDPHTNAVFQQILSRIRRLQSGGTIDSLQDIGANTDHQIGASYVSLKELAATYPPDEKLALLLWNQGQREEQIVACLLFPQDLNKEKITQLAPHCLHFEIAGYLGSLYLYKRSDLLELSEEWLNSENPLMQLAIMTALARYLILNKESDKISKDYFRTVVNRNYKDKYVQLAAERYRFNI</sequence>